<evidence type="ECO:0000256" key="1">
    <source>
        <dbReference type="SAM" id="MobiDB-lite"/>
    </source>
</evidence>
<dbReference type="AlphaFoldDB" id="X1DSH6"/>
<sequence length="31" mass="3607">NKIPKEKRLEELMPSPISPRERLEMLASAEN</sequence>
<protein>
    <submittedName>
        <fullName evidence="2">Uncharacterized protein</fullName>
    </submittedName>
</protein>
<name>X1DSH6_9ZZZZ</name>
<comment type="caution">
    <text evidence="2">The sequence shown here is derived from an EMBL/GenBank/DDBJ whole genome shotgun (WGS) entry which is preliminary data.</text>
</comment>
<feature type="non-terminal residue" evidence="2">
    <location>
        <position position="31"/>
    </location>
</feature>
<gene>
    <name evidence="2" type="ORF">S01H4_67443</name>
</gene>
<feature type="non-terminal residue" evidence="2">
    <location>
        <position position="1"/>
    </location>
</feature>
<reference evidence="2" key="1">
    <citation type="journal article" date="2014" name="Front. Microbiol.">
        <title>High frequency of phylogenetically diverse reductive dehalogenase-homologous genes in deep subseafloor sedimentary metagenomes.</title>
        <authorList>
            <person name="Kawai M."/>
            <person name="Futagami T."/>
            <person name="Toyoda A."/>
            <person name="Takaki Y."/>
            <person name="Nishi S."/>
            <person name="Hori S."/>
            <person name="Arai W."/>
            <person name="Tsubouchi T."/>
            <person name="Morono Y."/>
            <person name="Uchiyama I."/>
            <person name="Ito T."/>
            <person name="Fujiyama A."/>
            <person name="Inagaki F."/>
            <person name="Takami H."/>
        </authorList>
    </citation>
    <scope>NUCLEOTIDE SEQUENCE</scope>
    <source>
        <strain evidence="2">Expedition CK06-06</strain>
    </source>
</reference>
<accession>X1DSH6</accession>
<dbReference type="EMBL" id="BART01042434">
    <property type="protein sequence ID" value="GAH23117.1"/>
    <property type="molecule type" value="Genomic_DNA"/>
</dbReference>
<evidence type="ECO:0000313" key="2">
    <source>
        <dbReference type="EMBL" id="GAH23117.1"/>
    </source>
</evidence>
<proteinExistence type="predicted"/>
<feature type="compositionally biased region" description="Basic and acidic residues" evidence="1">
    <location>
        <begin position="1"/>
        <end position="11"/>
    </location>
</feature>
<organism evidence="2">
    <name type="scientific">marine sediment metagenome</name>
    <dbReference type="NCBI Taxonomy" id="412755"/>
    <lineage>
        <taxon>unclassified sequences</taxon>
        <taxon>metagenomes</taxon>
        <taxon>ecological metagenomes</taxon>
    </lineage>
</organism>
<feature type="region of interest" description="Disordered" evidence="1">
    <location>
        <begin position="1"/>
        <end position="31"/>
    </location>
</feature>